<dbReference type="AlphaFoldDB" id="A0A4Q4KH09"/>
<proteinExistence type="predicted"/>
<gene>
    <name evidence="1" type="ORF">ERX46_14725</name>
</gene>
<evidence type="ECO:0000313" key="2">
    <source>
        <dbReference type="Proteomes" id="UP000293952"/>
    </source>
</evidence>
<protein>
    <recommendedName>
        <fullName evidence="3">Outer membrane protein beta-barrel domain-containing protein</fullName>
    </recommendedName>
</protein>
<keyword evidence="2" id="KW-1185">Reference proteome</keyword>
<comment type="caution">
    <text evidence="1">The sequence shown here is derived from an EMBL/GenBank/DDBJ whole genome shotgun (WGS) entry which is preliminary data.</text>
</comment>
<dbReference type="Proteomes" id="UP000293952">
    <property type="component" value="Unassembled WGS sequence"/>
</dbReference>
<sequence>MNKKNHFDFSVVGNVPLVSGSFKETEFKTSGDEMVETKDWLDYGVNFNYYRAMSKRFSLGVFAAFKNYELSMPSNYTSLYAGKGSKSPGDTTYLRFESLKYRNLYFGPSFEFASKQGSSGIGFSYDFSVGISLSSMRNGNYGYSLNEFTNSGDDNRWSNTDYYETALEWNNVFGIYAQTGFKLRIPISNFMSFYTGFRYTVVVNSKPDSFIDNKDSDVFNSEDVFYQIQRENLFTTTFDLGITFYL</sequence>
<reference evidence="1 2" key="1">
    <citation type="submission" date="2019-02" db="EMBL/GenBank/DDBJ databases">
        <title>Genome sequence of the sea-ice species Brumimicrobium glaciale.</title>
        <authorList>
            <person name="Bowman J.P."/>
        </authorList>
    </citation>
    <scope>NUCLEOTIDE SEQUENCE [LARGE SCALE GENOMIC DNA]</scope>
    <source>
        <strain evidence="1 2">IC156</strain>
    </source>
</reference>
<dbReference type="EMBL" id="SETE01000006">
    <property type="protein sequence ID" value="RYM32523.1"/>
    <property type="molecule type" value="Genomic_DNA"/>
</dbReference>
<organism evidence="1 2">
    <name type="scientific">Brumimicrobium glaciale</name>
    <dbReference type="NCBI Taxonomy" id="200475"/>
    <lineage>
        <taxon>Bacteria</taxon>
        <taxon>Pseudomonadati</taxon>
        <taxon>Bacteroidota</taxon>
        <taxon>Flavobacteriia</taxon>
        <taxon>Flavobacteriales</taxon>
        <taxon>Crocinitomicaceae</taxon>
        <taxon>Brumimicrobium</taxon>
    </lineage>
</organism>
<accession>A0A4Q4KH09</accession>
<dbReference type="RefSeq" id="WP_130094624.1">
    <property type="nucleotide sequence ID" value="NZ_SETE01000006.1"/>
</dbReference>
<name>A0A4Q4KH09_9FLAO</name>
<evidence type="ECO:0008006" key="3">
    <source>
        <dbReference type="Google" id="ProtNLM"/>
    </source>
</evidence>
<evidence type="ECO:0000313" key="1">
    <source>
        <dbReference type="EMBL" id="RYM32523.1"/>
    </source>
</evidence>